<dbReference type="EMBL" id="MTBC01000005">
    <property type="protein sequence ID" value="OQD42729.1"/>
    <property type="molecule type" value="Genomic_DNA"/>
</dbReference>
<name>A0A1V6LRJ7_9FLAO</name>
<protein>
    <submittedName>
        <fullName evidence="1">Uncharacterized protein</fullName>
    </submittedName>
</protein>
<gene>
    <name evidence="1" type="ORF">BUL40_09425</name>
</gene>
<dbReference type="Proteomes" id="UP000191680">
    <property type="component" value="Unassembled WGS sequence"/>
</dbReference>
<proteinExistence type="predicted"/>
<accession>A0A1V6LRJ7</accession>
<sequence length="101" mass="11605">MKVLTFVLAFVLTASNPFVTQDETVVGTYLGFENDMYVFVDNEENYYEFSSALPAVTDKMDLMAEEAKGKLYQVTYKVETDIDELDEEFDVYIITSLKLLQ</sequence>
<organism evidence="1 2">
    <name type="scientific">Croceivirga radicis</name>
    <dbReference type="NCBI Taxonomy" id="1929488"/>
    <lineage>
        <taxon>Bacteria</taxon>
        <taxon>Pseudomonadati</taxon>
        <taxon>Bacteroidota</taxon>
        <taxon>Flavobacteriia</taxon>
        <taxon>Flavobacteriales</taxon>
        <taxon>Flavobacteriaceae</taxon>
        <taxon>Croceivirga</taxon>
    </lineage>
</organism>
<comment type="caution">
    <text evidence="1">The sequence shown here is derived from an EMBL/GenBank/DDBJ whole genome shotgun (WGS) entry which is preliminary data.</text>
</comment>
<dbReference type="RefSeq" id="WP_080319049.1">
    <property type="nucleotide sequence ID" value="NZ_MTBC01000005.1"/>
</dbReference>
<evidence type="ECO:0000313" key="1">
    <source>
        <dbReference type="EMBL" id="OQD42729.1"/>
    </source>
</evidence>
<evidence type="ECO:0000313" key="2">
    <source>
        <dbReference type="Proteomes" id="UP000191680"/>
    </source>
</evidence>
<reference evidence="1 2" key="1">
    <citation type="submission" date="2016-12" db="EMBL/GenBank/DDBJ databases">
        <authorList>
            <person name="Song W.-J."/>
            <person name="Kurnit D.M."/>
        </authorList>
    </citation>
    <scope>NUCLEOTIDE SEQUENCE [LARGE SCALE GENOMIC DNA]</scope>
    <source>
        <strain evidence="1 2">HSG9</strain>
    </source>
</reference>
<keyword evidence="2" id="KW-1185">Reference proteome</keyword>
<dbReference type="OrthoDB" id="1453558at2"/>
<dbReference type="AlphaFoldDB" id="A0A1V6LRJ7"/>